<feature type="domain" description="DUF4010" evidence="3">
    <location>
        <begin position="187"/>
        <end position="392"/>
    </location>
</feature>
<dbReference type="InterPro" id="IPR049177">
    <property type="entry name" value="MgtC_SapB_SrpB_YhiD_N"/>
</dbReference>
<dbReference type="OrthoDB" id="9813718at2"/>
<name>A0A4R6NC00_9BURK</name>
<accession>A0A4R6NC00</accession>
<evidence type="ECO:0000313" key="4">
    <source>
        <dbReference type="EMBL" id="TDP12194.1"/>
    </source>
</evidence>
<keyword evidence="5" id="KW-1185">Reference proteome</keyword>
<feature type="transmembrane region" description="Helical" evidence="1">
    <location>
        <begin position="207"/>
        <end position="227"/>
    </location>
</feature>
<feature type="transmembrane region" description="Helical" evidence="1">
    <location>
        <begin position="180"/>
        <end position="201"/>
    </location>
</feature>
<evidence type="ECO:0000256" key="1">
    <source>
        <dbReference type="SAM" id="Phobius"/>
    </source>
</evidence>
<dbReference type="Pfam" id="PF13194">
    <property type="entry name" value="DUF4010"/>
    <property type="match status" value="1"/>
</dbReference>
<dbReference type="InterPro" id="IPR025105">
    <property type="entry name" value="DUF4010"/>
</dbReference>
<evidence type="ECO:0000259" key="3">
    <source>
        <dbReference type="Pfam" id="PF13194"/>
    </source>
</evidence>
<dbReference type="PANTHER" id="PTHR39084:SF1">
    <property type="entry name" value="DUF4010 DOMAIN-CONTAINING PROTEIN"/>
    <property type="match status" value="1"/>
</dbReference>
<feature type="domain" description="MgtC/SapB/SrpB/YhiD N-terminal" evidence="2">
    <location>
        <begin position="18"/>
        <end position="136"/>
    </location>
</feature>
<dbReference type="Proteomes" id="UP000295357">
    <property type="component" value="Unassembled WGS sequence"/>
</dbReference>
<feature type="transmembrane region" description="Helical" evidence="1">
    <location>
        <begin position="67"/>
        <end position="86"/>
    </location>
</feature>
<organism evidence="4 5">
    <name type="scientific">Roseateles asaccharophilus</name>
    <dbReference type="NCBI Taxonomy" id="582607"/>
    <lineage>
        <taxon>Bacteria</taxon>
        <taxon>Pseudomonadati</taxon>
        <taxon>Pseudomonadota</taxon>
        <taxon>Betaproteobacteria</taxon>
        <taxon>Burkholderiales</taxon>
        <taxon>Sphaerotilaceae</taxon>
        <taxon>Roseateles</taxon>
    </lineage>
</organism>
<feature type="transmembrane region" description="Helical" evidence="1">
    <location>
        <begin position="335"/>
        <end position="360"/>
    </location>
</feature>
<feature type="transmembrane region" description="Helical" evidence="1">
    <location>
        <begin position="372"/>
        <end position="394"/>
    </location>
</feature>
<dbReference type="Pfam" id="PF02308">
    <property type="entry name" value="MgtC"/>
    <property type="match status" value="1"/>
</dbReference>
<feature type="transmembrane region" description="Helical" evidence="1">
    <location>
        <begin position="239"/>
        <end position="263"/>
    </location>
</feature>
<keyword evidence="1" id="KW-1133">Transmembrane helix</keyword>
<keyword evidence="1" id="KW-0812">Transmembrane</keyword>
<reference evidence="4 5" key="1">
    <citation type="submission" date="2019-03" db="EMBL/GenBank/DDBJ databases">
        <title>Genomic Encyclopedia of Type Strains, Phase IV (KMG-IV): sequencing the most valuable type-strain genomes for metagenomic binning, comparative biology and taxonomic classification.</title>
        <authorList>
            <person name="Goeker M."/>
        </authorList>
    </citation>
    <scope>NUCLEOTIDE SEQUENCE [LARGE SCALE GENOMIC DNA]</scope>
    <source>
        <strain evidence="4 5">DSM 25082</strain>
    </source>
</reference>
<feature type="transmembrane region" description="Helical" evidence="1">
    <location>
        <begin position="98"/>
        <end position="130"/>
    </location>
</feature>
<feature type="transmembrane region" description="Helical" evidence="1">
    <location>
        <begin position="150"/>
        <end position="173"/>
    </location>
</feature>
<feature type="transmembrane region" description="Helical" evidence="1">
    <location>
        <begin position="400"/>
        <end position="422"/>
    </location>
</feature>
<feature type="transmembrane region" description="Helical" evidence="1">
    <location>
        <begin position="12"/>
        <end position="30"/>
    </location>
</feature>
<evidence type="ECO:0000313" key="5">
    <source>
        <dbReference type="Proteomes" id="UP000295357"/>
    </source>
</evidence>
<gene>
    <name evidence="4" type="ORF">DFR39_102587</name>
</gene>
<dbReference type="AlphaFoldDB" id="A0A4R6NC00"/>
<feature type="transmembrane region" description="Helical" evidence="1">
    <location>
        <begin position="269"/>
        <end position="289"/>
    </location>
</feature>
<protein>
    <submittedName>
        <fullName evidence="4">Uncharacterized membrane protein (DUF4010 family)</fullName>
    </submittedName>
</protein>
<dbReference type="RefSeq" id="WP_133602932.1">
    <property type="nucleotide sequence ID" value="NZ_JAUFPJ010000002.1"/>
</dbReference>
<feature type="transmembrane region" description="Helical" evidence="1">
    <location>
        <begin position="310"/>
        <end position="329"/>
    </location>
</feature>
<dbReference type="EMBL" id="SNXE01000002">
    <property type="protein sequence ID" value="TDP12194.1"/>
    <property type="molecule type" value="Genomic_DNA"/>
</dbReference>
<keyword evidence="1" id="KW-0472">Membrane</keyword>
<sequence length="423" mass="42845">MVDWQQLFGAQAPLAVGLLVALGGGLLVGLERERRKGHGPRREAAGLRSFALVSVAGALAHGLEVPGLLPAGALAIGGLAALAYWRQAPRDPGLTTEIALLLVYLIGALSLQAPALGAAAAVLMTMLLAARTRLHHFATRVLTEQELHDGLVLAALGLIVLPLMPTEPIPWLAGLKAQTLLGLVTLLLLLQAAGHVALRALGARLGLALTGLFSGLVSSTATIAAMGSRARAQPELLRAFAAAAVMSTAATWLQAAVMLGSLAPAQLSHIAPACAAGTLCALLVALLLARGTPAVAAGPGSGGPLRLREALLVAALLSAVSALVGWANQRFGDHGLLASVAVAAFADAHAPMASLGSLAAQNRITPSTLSTALLITIGCNSLTRAITALLAGGWQYARWLIAALLLSWCAAAALGFGILAALR</sequence>
<comment type="caution">
    <text evidence="4">The sequence shown here is derived from an EMBL/GenBank/DDBJ whole genome shotgun (WGS) entry which is preliminary data.</text>
</comment>
<proteinExistence type="predicted"/>
<evidence type="ECO:0000259" key="2">
    <source>
        <dbReference type="Pfam" id="PF02308"/>
    </source>
</evidence>
<dbReference type="PANTHER" id="PTHR39084">
    <property type="entry name" value="MEMBRANE PROTEIN-RELATED"/>
    <property type="match status" value="1"/>
</dbReference>